<dbReference type="AlphaFoldDB" id="A0A6S6S3A6"/>
<feature type="domain" description="DUF7281" evidence="1">
    <location>
        <begin position="145"/>
        <end position="284"/>
    </location>
</feature>
<gene>
    <name evidence="2" type="ORF">HELGO_WM30664</name>
</gene>
<dbReference type="EMBL" id="CACVAR010000042">
    <property type="protein sequence ID" value="CAA6799379.1"/>
    <property type="molecule type" value="Genomic_DNA"/>
</dbReference>
<dbReference type="InterPro" id="IPR055705">
    <property type="entry name" value="DUF7281"/>
</dbReference>
<evidence type="ECO:0000313" key="2">
    <source>
        <dbReference type="EMBL" id="CAA6799379.1"/>
    </source>
</evidence>
<name>A0A6S6S3A6_9BACT</name>
<evidence type="ECO:0000259" key="1">
    <source>
        <dbReference type="Pfam" id="PF23947"/>
    </source>
</evidence>
<accession>A0A6S6S3A6</accession>
<sequence length="289" mass="33554">MNISQGFVKTLITLRDNNQITGGQFNKFSNLLEPMLSNGGIKRKQLSRSRFEIVLVNSSSFNLYIKTKFNIVDLDGYLFNLQNPMATRGEMLTVSLDDKAKSINPFDGMYISSYDNIEISIDGQITKLNNLNGSAMFISKSCRLEISKEILVVGIENTENLLFILQQIEYFSNMKQKKVFIYRNKFMLHWLEKIENNYLHYGDFDFAGISIYKSEILPRVKANKRFFIPSNIEDLLNKGQSDLYYQHYSYKANIMGIDDDLDKLITLIDDYKKTVRQEFLICHKKGINE</sequence>
<organism evidence="2">
    <name type="scientific">uncultured Sulfurovum sp</name>
    <dbReference type="NCBI Taxonomy" id="269237"/>
    <lineage>
        <taxon>Bacteria</taxon>
        <taxon>Pseudomonadati</taxon>
        <taxon>Campylobacterota</taxon>
        <taxon>Epsilonproteobacteria</taxon>
        <taxon>Campylobacterales</taxon>
        <taxon>Sulfurovaceae</taxon>
        <taxon>Sulfurovum</taxon>
        <taxon>environmental samples</taxon>
    </lineage>
</organism>
<dbReference type="Pfam" id="PF23947">
    <property type="entry name" value="DUF7281"/>
    <property type="match status" value="1"/>
</dbReference>
<protein>
    <recommendedName>
        <fullName evidence="1">DUF7281 domain-containing protein</fullName>
    </recommendedName>
</protein>
<reference evidence="2" key="1">
    <citation type="submission" date="2020-01" db="EMBL/GenBank/DDBJ databases">
        <authorList>
            <person name="Meier V. D."/>
            <person name="Meier V D."/>
        </authorList>
    </citation>
    <scope>NUCLEOTIDE SEQUENCE</scope>
    <source>
        <strain evidence="2">HLG_WM_MAG_03</strain>
    </source>
</reference>
<proteinExistence type="predicted"/>